<reference evidence="1" key="1">
    <citation type="submission" date="2019-10" db="EMBL/GenBank/DDBJ databases">
        <title>Description of Paenibacillus glebae sp. nov.</title>
        <authorList>
            <person name="Carlier A."/>
            <person name="Qi S."/>
        </authorList>
    </citation>
    <scope>NUCLEOTIDE SEQUENCE</scope>
    <source>
        <strain evidence="1">LMG 31456</strain>
    </source>
</reference>
<dbReference type="Proteomes" id="UP000641588">
    <property type="component" value="Unassembled WGS sequence"/>
</dbReference>
<evidence type="ECO:0000313" key="1">
    <source>
        <dbReference type="EMBL" id="NOU91977.1"/>
    </source>
</evidence>
<dbReference type="EMBL" id="WHOD01000007">
    <property type="protein sequence ID" value="NOU91977.1"/>
    <property type="molecule type" value="Genomic_DNA"/>
</dbReference>
<organism evidence="1 2">
    <name type="scientific">Paenibacillus foliorum</name>
    <dbReference type="NCBI Taxonomy" id="2654974"/>
    <lineage>
        <taxon>Bacteria</taxon>
        <taxon>Bacillati</taxon>
        <taxon>Bacillota</taxon>
        <taxon>Bacilli</taxon>
        <taxon>Bacillales</taxon>
        <taxon>Paenibacillaceae</taxon>
        <taxon>Paenibacillus</taxon>
    </lineage>
</organism>
<gene>
    <name evidence="1" type="ORF">GC093_01835</name>
</gene>
<comment type="caution">
    <text evidence="1">The sequence shown here is derived from an EMBL/GenBank/DDBJ whole genome shotgun (WGS) entry which is preliminary data.</text>
</comment>
<evidence type="ECO:0000313" key="2">
    <source>
        <dbReference type="Proteomes" id="UP000641588"/>
    </source>
</evidence>
<keyword evidence="2" id="KW-1185">Reference proteome</keyword>
<dbReference type="Gene3D" id="3.30.2010.10">
    <property type="entry name" value="Metalloproteases ('zincins'), catalytic domain"/>
    <property type="match status" value="1"/>
</dbReference>
<dbReference type="RefSeq" id="WP_171650157.1">
    <property type="nucleotide sequence ID" value="NZ_WHOD01000007.1"/>
</dbReference>
<sequence>MKIPNQKYPELYQWLTEFQEKTKFKRKIKLIYTNDKGVLGRTTALGNINLQKKFTERFMDSQPNVIKFILAHEFIHLIQEELFNLYRAILPKCYKPVVLFQELRANINGAALAGLSNEEFRETQILLWIYEGNMRKQLAYERGYPSRMQNIKFACKYNRYNDEAGYELLNDYYAGSSGPMKSIGPTKSF</sequence>
<proteinExistence type="predicted"/>
<protein>
    <submittedName>
        <fullName evidence="1">Uncharacterized protein</fullName>
    </submittedName>
</protein>
<dbReference type="AlphaFoldDB" id="A0A972GJP8"/>
<name>A0A972GJP8_9BACL</name>
<accession>A0A972GJP8</accession>